<evidence type="ECO:0000313" key="5">
    <source>
        <dbReference type="Proteomes" id="UP000321484"/>
    </source>
</evidence>
<accession>A0A511YWE9</accession>
<dbReference type="PROSITE" id="PS50883">
    <property type="entry name" value="EAL"/>
    <property type="match status" value="1"/>
</dbReference>
<feature type="transmembrane region" description="Helical" evidence="1">
    <location>
        <begin position="91"/>
        <end position="110"/>
    </location>
</feature>
<dbReference type="PANTHER" id="PTHR33121:SF79">
    <property type="entry name" value="CYCLIC DI-GMP PHOSPHODIESTERASE PDED-RELATED"/>
    <property type="match status" value="1"/>
</dbReference>
<feature type="transmembrane region" description="Helical" evidence="1">
    <location>
        <begin position="278"/>
        <end position="299"/>
    </location>
</feature>
<dbReference type="InterPro" id="IPR050706">
    <property type="entry name" value="Cyclic-di-GMP_PDE-like"/>
</dbReference>
<feature type="transmembrane region" description="Helical" evidence="1">
    <location>
        <begin position="185"/>
        <end position="203"/>
    </location>
</feature>
<dbReference type="Gene3D" id="3.20.20.450">
    <property type="entry name" value="EAL domain"/>
    <property type="match status" value="1"/>
</dbReference>
<proteinExistence type="predicted"/>
<protein>
    <recommendedName>
        <fullName evidence="6">GGDEF-domain containing protein</fullName>
    </recommendedName>
</protein>
<gene>
    <name evidence="4" type="ORF">AFE02nite_12710</name>
</gene>
<keyword evidence="1" id="KW-0812">Transmembrane</keyword>
<feature type="transmembrane region" description="Helical" evidence="1">
    <location>
        <begin position="151"/>
        <end position="173"/>
    </location>
</feature>
<dbReference type="AlphaFoldDB" id="A0A511YWE9"/>
<feature type="transmembrane region" description="Helical" evidence="1">
    <location>
        <begin position="215"/>
        <end position="232"/>
    </location>
</feature>
<feature type="transmembrane region" description="Helical" evidence="1">
    <location>
        <begin position="122"/>
        <end position="145"/>
    </location>
</feature>
<reference evidence="4 5" key="1">
    <citation type="submission" date="2019-07" db="EMBL/GenBank/DDBJ databases">
        <title>Whole genome shotgun sequence of Actinotalea fermentans NBRC 105374.</title>
        <authorList>
            <person name="Hosoyama A."/>
            <person name="Uohara A."/>
            <person name="Ohji S."/>
            <person name="Ichikawa N."/>
        </authorList>
    </citation>
    <scope>NUCLEOTIDE SEQUENCE [LARGE SCALE GENOMIC DNA]</scope>
    <source>
        <strain evidence="4 5">NBRC 105374</strain>
    </source>
</reference>
<dbReference type="PROSITE" id="PS50887">
    <property type="entry name" value="GGDEF"/>
    <property type="match status" value="1"/>
</dbReference>
<evidence type="ECO:0000259" key="2">
    <source>
        <dbReference type="PROSITE" id="PS50883"/>
    </source>
</evidence>
<dbReference type="PANTHER" id="PTHR33121">
    <property type="entry name" value="CYCLIC DI-GMP PHOSPHODIESTERASE PDEF"/>
    <property type="match status" value="1"/>
</dbReference>
<feature type="domain" description="GGDEF" evidence="3">
    <location>
        <begin position="339"/>
        <end position="471"/>
    </location>
</feature>
<dbReference type="SUPFAM" id="SSF55073">
    <property type="entry name" value="Nucleotide cyclase"/>
    <property type="match status" value="1"/>
</dbReference>
<keyword evidence="5" id="KW-1185">Reference proteome</keyword>
<dbReference type="GO" id="GO:0071111">
    <property type="term" value="F:cyclic-guanylate-specific phosphodiesterase activity"/>
    <property type="evidence" value="ECO:0007669"/>
    <property type="project" value="InterPro"/>
</dbReference>
<dbReference type="InterPro" id="IPR000160">
    <property type="entry name" value="GGDEF_dom"/>
</dbReference>
<feature type="transmembrane region" description="Helical" evidence="1">
    <location>
        <begin position="60"/>
        <end position="79"/>
    </location>
</feature>
<dbReference type="InterPro" id="IPR035919">
    <property type="entry name" value="EAL_sf"/>
</dbReference>
<dbReference type="InterPro" id="IPR029787">
    <property type="entry name" value="Nucleotide_cyclase"/>
</dbReference>
<feature type="transmembrane region" description="Helical" evidence="1">
    <location>
        <begin position="253"/>
        <end position="272"/>
    </location>
</feature>
<dbReference type="Pfam" id="PF00990">
    <property type="entry name" value="GGDEF"/>
    <property type="match status" value="1"/>
</dbReference>
<feature type="domain" description="EAL" evidence="2">
    <location>
        <begin position="479"/>
        <end position="732"/>
    </location>
</feature>
<dbReference type="Gene3D" id="3.30.70.270">
    <property type="match status" value="1"/>
</dbReference>
<keyword evidence="1" id="KW-0472">Membrane</keyword>
<dbReference type="Proteomes" id="UP000321484">
    <property type="component" value="Unassembled WGS sequence"/>
</dbReference>
<evidence type="ECO:0000256" key="1">
    <source>
        <dbReference type="SAM" id="Phobius"/>
    </source>
</evidence>
<dbReference type="SMART" id="SM00052">
    <property type="entry name" value="EAL"/>
    <property type="match status" value="1"/>
</dbReference>
<dbReference type="InterPro" id="IPR043128">
    <property type="entry name" value="Rev_trsase/Diguanyl_cyclase"/>
</dbReference>
<evidence type="ECO:0008006" key="6">
    <source>
        <dbReference type="Google" id="ProtNLM"/>
    </source>
</evidence>
<dbReference type="CDD" id="cd01948">
    <property type="entry name" value="EAL"/>
    <property type="match status" value="1"/>
</dbReference>
<name>A0A511YWE9_9CELL</name>
<sequence>MRVTWRRLVAAGGGAAAAAALLPPGPVAQLLTSAVGGAAVAAILLGLRRYRPSRPWPWRLLGVALAAWVLGDLVYFGWGAEDGPQLSPLTVGLYVLAYGAVLGGLVLLVSSRGPVRRLEGRLDAGIVAANLLAVAWVAVIAPGVAAADGGSAAVVAVLYPLADVVLMGSAARLGAVTRASAGARLLLGSVVLMAAADVGLQVVRAGDGVMPRALQLGWVLGYVLLGAAALHPSMRELSDVDLTPDDVPSRRHMGVLLAAAMALPGTAVVQVAQGEPPWAAIVLAPVVVALVGARVILLVGRLARQAAELAELVDTDHGTGLPNARRFGLDLDALLATSGSAGVLVVGIDHLAEMTELVGRAKREEVLRATGARLRAALGPTAVLARITESTFAVIDQAAAAPAPALVLAEQLRTIAERPHALADGPLALEVAVGVVLVPRDAGTAAAALRRAESALDEARERPEHLAIFTPEMAERLPSAAALREVRVALDQGEIVLHFQPQLHLATGRVVGVEALARWQHPTRGLVPPAEFLPLVERGDLVDRFTARVLDLALDQCARWRDAGRPLPVAVNLSARNLLDPRLPAAVELGLATRSLQPAWLELELTETSAMADPERSRHVLDDLTDLGVALAIDDYGTGYGSLTYLRQLSVRRLKIDRSFVAGLASDAASRSIVVSTLDLARDLGLDVVAEGVEDDDTLLRLRDLGCPHAQGFGIGRPVPAGDVLDLVARIEERMPALLMQPGPVARALDLMPPNA</sequence>
<dbReference type="Pfam" id="PF00563">
    <property type="entry name" value="EAL"/>
    <property type="match status" value="1"/>
</dbReference>
<evidence type="ECO:0000259" key="3">
    <source>
        <dbReference type="PROSITE" id="PS50887"/>
    </source>
</evidence>
<dbReference type="SUPFAM" id="SSF141868">
    <property type="entry name" value="EAL domain-like"/>
    <property type="match status" value="1"/>
</dbReference>
<evidence type="ECO:0000313" key="4">
    <source>
        <dbReference type="EMBL" id="GEN79537.1"/>
    </source>
</evidence>
<dbReference type="InterPro" id="IPR001633">
    <property type="entry name" value="EAL_dom"/>
</dbReference>
<comment type="caution">
    <text evidence="4">The sequence shown here is derived from an EMBL/GenBank/DDBJ whole genome shotgun (WGS) entry which is preliminary data.</text>
</comment>
<organism evidence="4 5">
    <name type="scientific">Actinotalea fermentans</name>
    <dbReference type="NCBI Taxonomy" id="43671"/>
    <lineage>
        <taxon>Bacteria</taxon>
        <taxon>Bacillati</taxon>
        <taxon>Actinomycetota</taxon>
        <taxon>Actinomycetes</taxon>
        <taxon>Micrococcales</taxon>
        <taxon>Cellulomonadaceae</taxon>
        <taxon>Actinotalea</taxon>
    </lineage>
</organism>
<dbReference type="EMBL" id="BJYK01000001">
    <property type="protein sequence ID" value="GEN79537.1"/>
    <property type="molecule type" value="Genomic_DNA"/>
</dbReference>
<dbReference type="SMART" id="SM00267">
    <property type="entry name" value="GGDEF"/>
    <property type="match status" value="1"/>
</dbReference>
<feature type="transmembrane region" description="Helical" evidence="1">
    <location>
        <begin position="30"/>
        <end position="48"/>
    </location>
</feature>
<keyword evidence="1" id="KW-1133">Transmembrane helix</keyword>